<proteinExistence type="predicted"/>
<evidence type="ECO:0000313" key="2">
    <source>
        <dbReference type="Proteomes" id="UP001629244"/>
    </source>
</evidence>
<comment type="caution">
    <text evidence="1">The sequence shown here is derived from an EMBL/GenBank/DDBJ whole genome shotgun (WGS) entry which is preliminary data.</text>
</comment>
<dbReference type="EMBL" id="JBELQC010000001">
    <property type="protein sequence ID" value="MFL9840178.1"/>
    <property type="molecule type" value="Genomic_DNA"/>
</dbReference>
<protein>
    <recommendedName>
        <fullName evidence="3">HEAT repeat domain-containing protein</fullName>
    </recommendedName>
</protein>
<sequence>MTPAPFDPRAYPAIADAHIRSAGTNADWARVTRTAVDASFAGAETPGAIIAAGRTLLADPGWIEPLLAPMIDALRGDPWFAPGFRVNRDVLRTGIILSDCAQATVSVTVTDAVALAQLQRPGTVVIAGRWSITRYVRGGQALMQRWRARALEPGFSAGTAQPARPLATRALHDGDILVQSPREGHLIVAARSDIVALTVTAKRGAAPLMCEYATGDGAFVRTACGDERTARAELLLAFLRASGRCDAAPRFEQESRHPAFHQRWSAMREWLMLDARAARPRLAEMADSDPNAEVRAAAAATLARLDPMLAPPCPA</sequence>
<evidence type="ECO:0000313" key="1">
    <source>
        <dbReference type="EMBL" id="MFL9840178.1"/>
    </source>
</evidence>
<keyword evidence="2" id="KW-1185">Reference proteome</keyword>
<gene>
    <name evidence="1" type="ORF">ABS767_04315</name>
</gene>
<name>A0ABW8YIX1_9SPHN</name>
<evidence type="ECO:0008006" key="3">
    <source>
        <dbReference type="Google" id="ProtNLM"/>
    </source>
</evidence>
<reference evidence="1 2" key="1">
    <citation type="submission" date="2024-06" db="EMBL/GenBank/DDBJ databases">
        <authorList>
            <person name="Kaempfer P."/>
            <person name="Viver T."/>
        </authorList>
    </citation>
    <scope>NUCLEOTIDE SEQUENCE [LARGE SCALE GENOMIC DNA]</scope>
    <source>
        <strain evidence="1 2">ST-64</strain>
    </source>
</reference>
<dbReference type="Proteomes" id="UP001629244">
    <property type="component" value="Unassembled WGS sequence"/>
</dbReference>
<organism evidence="1 2">
    <name type="scientific">Sphingomonas plantiphila</name>
    <dbReference type="NCBI Taxonomy" id="3163295"/>
    <lineage>
        <taxon>Bacteria</taxon>
        <taxon>Pseudomonadati</taxon>
        <taxon>Pseudomonadota</taxon>
        <taxon>Alphaproteobacteria</taxon>
        <taxon>Sphingomonadales</taxon>
        <taxon>Sphingomonadaceae</taxon>
        <taxon>Sphingomonas</taxon>
    </lineage>
</organism>
<dbReference type="RefSeq" id="WP_408077126.1">
    <property type="nucleotide sequence ID" value="NZ_JBELQC010000001.1"/>
</dbReference>
<accession>A0ABW8YIX1</accession>